<sequence length="134" mass="14937">MNAGKNPALYLAQMLDSAEVIAEYLGGDVQNYRDSRLIRDAVHRNLEIIGEAAKRCPEATRAQYPDIPWRGMAGLRDVLIHDYDGTDPEEVVPVLTEHLPRLREQLTVALKREAFLAVLDKVPDAPPLPGDELP</sequence>
<dbReference type="HOGENOM" id="CLU_142825_3_2_0"/>
<dbReference type="InterPro" id="IPR051813">
    <property type="entry name" value="HepT_RNase_toxin"/>
</dbReference>
<dbReference type="PIR" id="C75352">
    <property type="entry name" value="C75352"/>
</dbReference>
<gene>
    <name evidence="7" type="ordered locus">DR_1807</name>
</gene>
<dbReference type="eggNOG" id="COG2361">
    <property type="taxonomic scope" value="Bacteria"/>
</dbReference>
<keyword evidence="3" id="KW-0540">Nuclease</keyword>
<dbReference type="Pfam" id="PF01934">
    <property type="entry name" value="HepT-like"/>
    <property type="match status" value="1"/>
</dbReference>
<dbReference type="GeneID" id="69518047"/>
<evidence type="ECO:0000256" key="6">
    <source>
        <dbReference type="ARBA" id="ARBA00024207"/>
    </source>
</evidence>
<dbReference type="OrthoDB" id="9810538at2"/>
<keyword evidence="5" id="KW-0378">Hydrolase</keyword>
<keyword evidence="8" id="KW-1185">Reference proteome</keyword>
<keyword evidence="1" id="KW-0597">Phosphoprotein</keyword>
<dbReference type="PATRIC" id="fig|243230.17.peg.2020"/>
<dbReference type="Proteomes" id="UP000002524">
    <property type="component" value="Chromosome 1"/>
</dbReference>
<dbReference type="InterPro" id="IPR008201">
    <property type="entry name" value="HepT-like"/>
</dbReference>
<evidence type="ECO:0000313" key="8">
    <source>
        <dbReference type="Proteomes" id="UP000002524"/>
    </source>
</evidence>
<evidence type="ECO:0000256" key="5">
    <source>
        <dbReference type="ARBA" id="ARBA00022801"/>
    </source>
</evidence>
<comment type="similarity">
    <text evidence="6">Belongs to the HepT RNase toxin family.</text>
</comment>
<evidence type="ECO:0008006" key="9">
    <source>
        <dbReference type="Google" id="ProtNLM"/>
    </source>
</evidence>
<protein>
    <recommendedName>
        <fullName evidence="9">DUF86 domain-containing protein</fullName>
    </recommendedName>
</protein>
<evidence type="ECO:0000313" key="7">
    <source>
        <dbReference type="EMBL" id="AAF11359.1"/>
    </source>
</evidence>
<dbReference type="KEGG" id="dra:DR_1807"/>
<dbReference type="GO" id="GO:0016787">
    <property type="term" value="F:hydrolase activity"/>
    <property type="evidence" value="ECO:0007669"/>
    <property type="project" value="UniProtKB-KW"/>
</dbReference>
<dbReference type="SMR" id="Q9RTF7"/>
<dbReference type="PaxDb" id="243230-DR_1807"/>
<dbReference type="EnsemblBacteria" id="AAF11359">
    <property type="protein sequence ID" value="AAF11359"/>
    <property type="gene ID" value="DR_1807"/>
</dbReference>
<proteinExistence type="inferred from homology"/>
<name>Q9RTF7_DEIRA</name>
<dbReference type="InParanoid" id="Q9RTF7"/>
<keyword evidence="4" id="KW-0547">Nucleotide-binding</keyword>
<reference evidence="7 8" key="1">
    <citation type="journal article" date="1999" name="Science">
        <title>Genome sequence of the radioresistant bacterium Deinococcus radiodurans R1.</title>
        <authorList>
            <person name="White O."/>
            <person name="Eisen J.A."/>
            <person name="Heidelberg J.F."/>
            <person name="Hickey E.K."/>
            <person name="Peterson J.D."/>
            <person name="Dodson R.J."/>
            <person name="Haft D.H."/>
            <person name="Gwinn M.L."/>
            <person name="Nelson W.C."/>
            <person name="Richardson D.L."/>
            <person name="Moffat K.S."/>
            <person name="Qin H."/>
            <person name="Jiang L."/>
            <person name="Pamphile W."/>
            <person name="Crosby M."/>
            <person name="Shen M."/>
            <person name="Vamathevan J.J."/>
            <person name="Lam P."/>
            <person name="McDonald L."/>
            <person name="Utterback T."/>
            <person name="Zalewski C."/>
            <person name="Makarova K.S."/>
            <person name="Aravind L."/>
            <person name="Daly M.J."/>
            <person name="Minton K.W."/>
            <person name="Fleischmann R.D."/>
            <person name="Ketchum K.A."/>
            <person name="Nelson K.E."/>
            <person name="Salzberg S."/>
            <person name="Smith H.O."/>
            <person name="Venter J.C."/>
            <person name="Fraser C.M."/>
        </authorList>
    </citation>
    <scope>NUCLEOTIDE SEQUENCE [LARGE SCALE GENOMIC DNA]</scope>
    <source>
        <strain evidence="8">ATCC 13939 / DSM 20539 / JCM 16871 / LMG 4051 / NBRC 15346 / NCIMB 9279 / R1 / VKM B-1422</strain>
    </source>
</reference>
<accession>Q9RTF7</accession>
<dbReference type="AlphaFoldDB" id="Q9RTF7"/>
<dbReference type="GO" id="GO:0000166">
    <property type="term" value="F:nucleotide binding"/>
    <property type="evidence" value="ECO:0007669"/>
    <property type="project" value="UniProtKB-KW"/>
</dbReference>
<dbReference type="EMBL" id="AE000513">
    <property type="protein sequence ID" value="AAF11359.1"/>
    <property type="molecule type" value="Genomic_DNA"/>
</dbReference>
<evidence type="ECO:0000256" key="2">
    <source>
        <dbReference type="ARBA" id="ARBA00022649"/>
    </source>
</evidence>
<dbReference type="RefSeq" id="WP_010888442.1">
    <property type="nucleotide sequence ID" value="NC_001263.1"/>
</dbReference>
<organism evidence="7 8">
    <name type="scientific">Deinococcus radiodurans (strain ATCC 13939 / DSM 20539 / JCM 16871 / CCUG 27074 / LMG 4051 / NBRC 15346 / NCIMB 9279 / VKM B-1422 / R1)</name>
    <dbReference type="NCBI Taxonomy" id="243230"/>
    <lineage>
        <taxon>Bacteria</taxon>
        <taxon>Thermotogati</taxon>
        <taxon>Deinococcota</taxon>
        <taxon>Deinococci</taxon>
        <taxon>Deinococcales</taxon>
        <taxon>Deinococcaceae</taxon>
        <taxon>Deinococcus</taxon>
    </lineage>
</organism>
<dbReference type="GO" id="GO:0110001">
    <property type="term" value="C:toxin-antitoxin complex"/>
    <property type="evidence" value="ECO:0007669"/>
    <property type="project" value="InterPro"/>
</dbReference>
<evidence type="ECO:0000256" key="3">
    <source>
        <dbReference type="ARBA" id="ARBA00022722"/>
    </source>
</evidence>
<dbReference type="InterPro" id="IPR037038">
    <property type="entry name" value="HepT-like_sf"/>
</dbReference>
<dbReference type="PANTHER" id="PTHR34139:SF1">
    <property type="entry name" value="RNASE MJ1380-RELATED"/>
    <property type="match status" value="1"/>
</dbReference>
<dbReference type="PANTHER" id="PTHR34139">
    <property type="entry name" value="UPF0331 PROTEIN MJ0127"/>
    <property type="match status" value="1"/>
</dbReference>
<evidence type="ECO:0000256" key="1">
    <source>
        <dbReference type="ARBA" id="ARBA00022553"/>
    </source>
</evidence>
<dbReference type="Gene3D" id="1.20.120.580">
    <property type="entry name" value="bsu32300-like"/>
    <property type="match status" value="1"/>
</dbReference>
<evidence type="ECO:0000256" key="4">
    <source>
        <dbReference type="ARBA" id="ARBA00022741"/>
    </source>
</evidence>
<dbReference type="STRING" id="243230.DR_1807"/>
<dbReference type="GO" id="GO:0004540">
    <property type="term" value="F:RNA nuclease activity"/>
    <property type="evidence" value="ECO:0007669"/>
    <property type="project" value="InterPro"/>
</dbReference>
<keyword evidence="2" id="KW-1277">Toxin-antitoxin system</keyword>